<evidence type="ECO:0000313" key="1">
    <source>
        <dbReference type="EMBL" id="SCQ75802.1"/>
    </source>
</evidence>
<dbReference type="AlphaFoldDB" id="A0A2C7ZV09"/>
<dbReference type="Proteomes" id="UP000250080">
    <property type="component" value="Chromosome I"/>
</dbReference>
<sequence>MTDEGVPARRGDPFICFSLVDLRREFENPCPHLKTLSLRRSRGFYDHDHRSSEPTVSDSRGRVVRSLGMAQTLLRPEQVDDLVAQYREGATLVELASVFGVNRRTVATHLTRREVTIRRGRFDPSRIHEAADLYLSGLTLVEVGMRVGAGPQAIRQALASHGVVIRPGGRRGSRITALAAVGG</sequence>
<dbReference type="EMBL" id="LT618793">
    <property type="protein sequence ID" value="SCQ75802.1"/>
    <property type="molecule type" value="Genomic_DNA"/>
</dbReference>
<accession>A0A2C7ZV09</accession>
<gene>
    <name evidence="1" type="ORF">PFR_JS23_502</name>
</gene>
<reference evidence="1 2" key="1">
    <citation type="submission" date="2016-09" db="EMBL/GenBank/DDBJ databases">
        <authorList>
            <person name="Laine KS P."/>
        </authorList>
    </citation>
    <scope>NUCLEOTIDE SEQUENCE [LARGE SCALE GENOMIC DNA]</scope>
    <source>
        <strain evidence="1">PFRJS-23</strain>
    </source>
</reference>
<protein>
    <submittedName>
        <fullName evidence="1">Uncharacterized protein</fullName>
    </submittedName>
</protein>
<proteinExistence type="predicted"/>
<dbReference type="Gene3D" id="1.10.10.60">
    <property type="entry name" value="Homeodomain-like"/>
    <property type="match status" value="2"/>
</dbReference>
<name>A0A2C7ZV09_9ACTN</name>
<evidence type="ECO:0000313" key="2">
    <source>
        <dbReference type="Proteomes" id="UP000250080"/>
    </source>
</evidence>
<organism evidence="1 2">
    <name type="scientific">Propionibacterium freudenreichii</name>
    <dbReference type="NCBI Taxonomy" id="1744"/>
    <lineage>
        <taxon>Bacteria</taxon>
        <taxon>Bacillati</taxon>
        <taxon>Actinomycetota</taxon>
        <taxon>Actinomycetes</taxon>
        <taxon>Propionibacteriales</taxon>
        <taxon>Propionibacteriaceae</taxon>
        <taxon>Propionibacterium</taxon>
    </lineage>
</organism>